<sequence>MRGRRGGGPGGLAAGVLGGARGVLGGGPDGFDGVPGGLGHLFLDLLRGRAGGLFERLDQVVGVFAQVGAGALLGPGDRQEHPGAEGDDAGRERVAAGLPAHPGRGVLDGVERSAPDAARSRGGGRGALGAADAGRGGGRGEIPGGRAHGRGAGRADARYRLGVISAFAGYPSAVAALSPDSRADAMPRPTGSNRGAVGGFGRNVRHVHP</sequence>
<protein>
    <submittedName>
        <fullName evidence="2">Uncharacterized protein</fullName>
    </submittedName>
</protein>
<feature type="region of interest" description="Disordered" evidence="1">
    <location>
        <begin position="181"/>
        <end position="209"/>
    </location>
</feature>
<reference evidence="3" key="1">
    <citation type="journal article" date="2019" name="Int. J. Syst. Evol. Microbiol.">
        <title>The Global Catalogue of Microorganisms (GCM) 10K type strain sequencing project: providing services to taxonomists for standard genome sequencing and annotation.</title>
        <authorList>
            <consortium name="The Broad Institute Genomics Platform"/>
            <consortium name="The Broad Institute Genome Sequencing Center for Infectious Disease"/>
            <person name="Wu L."/>
            <person name="Ma J."/>
        </authorList>
    </citation>
    <scope>NUCLEOTIDE SEQUENCE [LARGE SCALE GENOMIC DNA]</scope>
    <source>
        <strain evidence="3">JCM 13006</strain>
    </source>
</reference>
<evidence type="ECO:0000313" key="2">
    <source>
        <dbReference type="EMBL" id="GAA4883476.1"/>
    </source>
</evidence>
<feature type="region of interest" description="Disordered" evidence="1">
    <location>
        <begin position="98"/>
        <end position="152"/>
    </location>
</feature>
<organism evidence="2 3">
    <name type="scientific">Kitasatospora terrestris</name>
    <dbReference type="NCBI Taxonomy" id="258051"/>
    <lineage>
        <taxon>Bacteria</taxon>
        <taxon>Bacillati</taxon>
        <taxon>Actinomycetota</taxon>
        <taxon>Actinomycetes</taxon>
        <taxon>Kitasatosporales</taxon>
        <taxon>Streptomycetaceae</taxon>
        <taxon>Kitasatospora</taxon>
    </lineage>
</organism>
<gene>
    <name evidence="2" type="ORF">GCM10023235_75060</name>
</gene>
<comment type="caution">
    <text evidence="2">The sequence shown here is derived from an EMBL/GenBank/DDBJ whole genome shotgun (WGS) entry which is preliminary data.</text>
</comment>
<accession>A0ABP9ENQ5</accession>
<evidence type="ECO:0000256" key="1">
    <source>
        <dbReference type="SAM" id="MobiDB-lite"/>
    </source>
</evidence>
<feature type="compositionally biased region" description="Gly residues" evidence="1">
    <location>
        <begin position="134"/>
        <end position="143"/>
    </location>
</feature>
<dbReference type="Proteomes" id="UP001501752">
    <property type="component" value="Unassembled WGS sequence"/>
</dbReference>
<proteinExistence type="predicted"/>
<evidence type="ECO:0000313" key="3">
    <source>
        <dbReference type="Proteomes" id="UP001501752"/>
    </source>
</evidence>
<dbReference type="EMBL" id="BAABIS010000001">
    <property type="protein sequence ID" value="GAA4883476.1"/>
    <property type="molecule type" value="Genomic_DNA"/>
</dbReference>
<name>A0ABP9ENQ5_9ACTN</name>
<keyword evidence="3" id="KW-1185">Reference proteome</keyword>